<dbReference type="PANTHER" id="PTHR47080">
    <property type="entry name" value="CHROMOSOME 16 OPEN READING FRAME 96"/>
    <property type="match status" value="1"/>
</dbReference>
<dbReference type="InterPro" id="IPR032013">
    <property type="entry name" value="DUF4795"/>
</dbReference>
<evidence type="ECO:0000259" key="1">
    <source>
        <dbReference type="Pfam" id="PF16043"/>
    </source>
</evidence>
<accession>A0A2C9KM71</accession>
<dbReference type="EnsemblMetazoa" id="BGLB021314-RA">
    <property type="protein sequence ID" value="BGLB021314-PA"/>
    <property type="gene ID" value="BGLB021314"/>
</dbReference>
<gene>
    <name evidence="2" type="primary">106073409</name>
</gene>
<dbReference type="STRING" id="6526.A0A2C9KM71"/>
<reference evidence="2" key="1">
    <citation type="submission" date="2020-05" db="UniProtKB">
        <authorList>
            <consortium name="EnsemblMetazoa"/>
        </authorList>
    </citation>
    <scope>IDENTIFICATION</scope>
    <source>
        <strain evidence="2">BB02</strain>
    </source>
</reference>
<dbReference type="Pfam" id="PF16043">
    <property type="entry name" value="DUF4795"/>
    <property type="match status" value="1"/>
</dbReference>
<organism evidence="2 3">
    <name type="scientific">Biomphalaria glabrata</name>
    <name type="common">Bloodfluke planorb</name>
    <name type="synonym">Freshwater snail</name>
    <dbReference type="NCBI Taxonomy" id="6526"/>
    <lineage>
        <taxon>Eukaryota</taxon>
        <taxon>Metazoa</taxon>
        <taxon>Spiralia</taxon>
        <taxon>Lophotrochozoa</taxon>
        <taxon>Mollusca</taxon>
        <taxon>Gastropoda</taxon>
        <taxon>Heterobranchia</taxon>
        <taxon>Euthyneura</taxon>
        <taxon>Panpulmonata</taxon>
        <taxon>Hygrophila</taxon>
        <taxon>Lymnaeoidea</taxon>
        <taxon>Planorbidae</taxon>
        <taxon>Biomphalaria</taxon>
    </lineage>
</organism>
<feature type="domain" description="DUF4795" evidence="1">
    <location>
        <begin position="4"/>
        <end position="105"/>
    </location>
</feature>
<dbReference type="Proteomes" id="UP000076420">
    <property type="component" value="Unassembled WGS sequence"/>
</dbReference>
<dbReference type="KEGG" id="bgt:106073409"/>
<sequence length="118" mass="13391">MCLKEGDWKSALAKAMEELDGKLDRRELNNLRNWLEHQLKALNNKIKTLGSGWQLDDEAAGMKRQLIQHFHCLSCDKPIDTLPHGPVPSIPASYGLPKSKSPRPYTTFGLDLIRQQAR</sequence>
<protein>
    <recommendedName>
        <fullName evidence="1">DUF4795 domain-containing protein</fullName>
    </recommendedName>
</protein>
<evidence type="ECO:0000313" key="2">
    <source>
        <dbReference type="EnsemblMetazoa" id="BGLB021314-PA"/>
    </source>
</evidence>
<evidence type="ECO:0000313" key="3">
    <source>
        <dbReference type="Proteomes" id="UP000076420"/>
    </source>
</evidence>
<dbReference type="VEuPathDB" id="VectorBase:BGLB021314"/>
<dbReference type="PANTHER" id="PTHR47080:SF1">
    <property type="entry name" value="CHROMOSOME 16 OPEN READING FRAME 96"/>
    <property type="match status" value="1"/>
</dbReference>
<dbReference type="VEuPathDB" id="VectorBase:BGLAX_029399"/>
<proteinExistence type="predicted"/>
<dbReference type="AlphaFoldDB" id="A0A2C9KM71"/>
<name>A0A2C9KM71_BIOGL</name>